<evidence type="ECO:0000256" key="3">
    <source>
        <dbReference type="ARBA" id="ARBA00022801"/>
    </source>
</evidence>
<dbReference type="Pfam" id="PF03568">
    <property type="entry name" value="Separin_C"/>
    <property type="match status" value="2"/>
</dbReference>
<feature type="compositionally biased region" description="Basic residues" evidence="5">
    <location>
        <begin position="473"/>
        <end position="491"/>
    </location>
</feature>
<dbReference type="PROSITE" id="PS51700">
    <property type="entry name" value="SEPARIN"/>
    <property type="match status" value="1"/>
</dbReference>
<evidence type="ECO:0000313" key="8">
    <source>
        <dbReference type="Proteomes" id="UP000694396"/>
    </source>
</evidence>
<evidence type="ECO:0000313" key="7">
    <source>
        <dbReference type="Ensembl" id="ENSCRFP00000020926.1"/>
    </source>
</evidence>
<reference evidence="7" key="2">
    <citation type="submission" date="2025-09" db="UniProtKB">
        <authorList>
            <consortium name="Ensembl"/>
        </authorList>
    </citation>
    <scope>IDENTIFICATION</scope>
</reference>
<dbReference type="GO" id="GO:0051307">
    <property type="term" value="P:meiotic chromosome separation"/>
    <property type="evidence" value="ECO:0007669"/>
    <property type="project" value="TreeGrafter"/>
</dbReference>
<accession>A0A8C3RJ80</accession>
<evidence type="ECO:0000259" key="6">
    <source>
        <dbReference type="PROSITE" id="PS51700"/>
    </source>
</evidence>
<dbReference type="GO" id="GO:0005813">
    <property type="term" value="C:centrosome"/>
    <property type="evidence" value="ECO:0007669"/>
    <property type="project" value="TreeGrafter"/>
</dbReference>
<dbReference type="Ensembl" id="ENSCRFT00000021626.1">
    <property type="protein sequence ID" value="ENSCRFP00000020926.1"/>
    <property type="gene ID" value="ENSCRFG00000015553.1"/>
</dbReference>
<feature type="region of interest" description="Disordered" evidence="5">
    <location>
        <begin position="714"/>
        <end position="765"/>
    </location>
</feature>
<dbReference type="GO" id="GO:0005634">
    <property type="term" value="C:nucleus"/>
    <property type="evidence" value="ECO:0007669"/>
    <property type="project" value="InterPro"/>
</dbReference>
<evidence type="ECO:0000256" key="5">
    <source>
        <dbReference type="SAM" id="MobiDB-lite"/>
    </source>
</evidence>
<feature type="domain" description="Peptidase C50" evidence="6">
    <location>
        <begin position="1377"/>
        <end position="1472"/>
    </location>
</feature>
<sequence>MLEGLEGLPEAERGKFLDVTAAVTFRLGQALQSQNVPEAAGAVCEPLCRAVLDRNGYGWTGVTTDRLHRCFRLQVESWRCRGRPRRALDTLGQWLLALGTHCQGLGTHSQHAQGLVAEPVALWARIKTEAAKQGEEELRLWTVRDALESQSRPRSRSLCGDTVLLLLLAELRAYKSLRGPTGPERYNVLCDLLELGDPQGELGDPNRSLPRAVALLELGQLLCSHSFAPHTDCSALDALQESLRLLESLSRNSQTWNSQMRDQLLDERAQAQLWLHICTLEGLMEKSISRERRGRLQGRDGTCCSLSPDTALSKPLDEAFSLWQQLLENPGIPKIRSPEQTLSSLQLLGALYRLQGKVRARRRREFGMKKRRGGNQAVSLVLQALQGPLRPTRGWFLLQARGLRVVAALLELPPALLPPALRDTLRGHGGDTGNPKLSHPSTPRVKSQRDSLPAGPQTPQTLPEFPVPDPKPRRAPQRRAKIQLHKGHPEKKKTLELHPNPAAEEEEEEEFLQGPSLDLLPPSALPEQPAALTASPELKPGKRKVLEFLDHPRGCCCSFCSDPALVALGLRWLLAQARLWVVAGEVTPGVTLLREVLARCDSAGTRLARQALQGHPAHGDTFGDSTPSPPGPLAELVASAYSTLALQSPPSLSQSVPIWDEELERGLTLLASQSPPAAGLGVAVATLLLTKALATLGHVATSLGLSVDDVLAQNWTPRPPPTPKKPPKNPKAPPKTAPQKAKPAKAKVGKTPKAKPPKFGDVFTLGDSDNEVPPIVLRPGGACTPHPKSGAPQKMLLGGSRTPFTIFSEEPSPPGGNSRLHRAPKIPGRVKSRIRVSLGMGEKVWGGKFGKGNFCGGESLGGILGRFHLSDPKIALFNPLSPLFQAGPTRKFQNLGTRGIPQIQRDAAPPPSPVSSRNLGDFGGILGEFWDFWGPAGHVLTSPGVFFPFPGISFFFFFSQEFPLLNFSLSPKLFFLPQNFSFPQNFPFLHPKLFPSCRDPSCPLCPLSGHCPLCPLSLLTTVPAVPQVSLPWTLTPLTTVPSHCPLCPSGVPSLASVQSLLREALAWVGHFPPGSLYGQLCQLLALTLGDRDPVATAGLLAESLSVTTRHQLLAIVHRKAAAAAGGGGDISDQLRGLSLQEGDSQNSQTPPDSQSHLAQLQELFQFSSAGLGPAERERFREQLQKIPHGVTVCQLSLAGASPAVVGDTLLLTRLERGAEPLSVRIATRHRQAPLSGILREFEEIQREQREANACTERRLWWERRAHLDQRMQRLIQSLDQDVLGCWRGLLLPRDPGNSPLDEQELSQLIQELRECGWDSPEPALLQTLLSVLCPADVHALAMALCPVRPLRARLLLDEALERLTQGSGSVLSRGVNPTNTFYVLNPQRDLGGTEERFRGWFHSEPGWQGVTGAAPTPQQLQEALGERDLYIYAGHGAGARLLEGQSLAHLQCRAVVLLFGCSSAALSPRGNLEPTGTVLKYILAGCPLVLGNLWDVTDRDLDRLTLALLRGWLGGGPGTPLLAQLAQARQAPRLKSLIGAAPVAYGLPVSLC</sequence>
<dbReference type="InterPro" id="IPR005314">
    <property type="entry name" value="Peptidase_C50"/>
</dbReference>
<name>A0A8C3RJ80_9PASS</name>
<proteinExistence type="predicted"/>
<organism evidence="7 8">
    <name type="scientific">Cyanoderma ruficeps</name>
    <name type="common">rufous-capped babbler</name>
    <dbReference type="NCBI Taxonomy" id="181631"/>
    <lineage>
        <taxon>Eukaryota</taxon>
        <taxon>Metazoa</taxon>
        <taxon>Chordata</taxon>
        <taxon>Craniata</taxon>
        <taxon>Vertebrata</taxon>
        <taxon>Euteleostomi</taxon>
        <taxon>Archelosauria</taxon>
        <taxon>Archosauria</taxon>
        <taxon>Dinosauria</taxon>
        <taxon>Saurischia</taxon>
        <taxon>Theropoda</taxon>
        <taxon>Coelurosauria</taxon>
        <taxon>Aves</taxon>
        <taxon>Neognathae</taxon>
        <taxon>Neoaves</taxon>
        <taxon>Telluraves</taxon>
        <taxon>Australaves</taxon>
        <taxon>Passeriformes</taxon>
        <taxon>Sylvioidea</taxon>
        <taxon>Timaliidae</taxon>
        <taxon>Cyanoderma</taxon>
    </lineage>
</organism>
<dbReference type="EC" id="3.4.22.49" evidence="2"/>
<evidence type="ECO:0000256" key="2">
    <source>
        <dbReference type="ARBA" id="ARBA00012489"/>
    </source>
</evidence>
<feature type="region of interest" description="Disordered" evidence="5">
    <location>
        <begin position="423"/>
        <end position="496"/>
    </location>
</feature>
<keyword evidence="8" id="KW-1185">Reference proteome</keyword>
<feature type="compositionally biased region" description="Pro residues" evidence="5">
    <location>
        <begin position="717"/>
        <end position="736"/>
    </location>
</feature>
<dbReference type="Proteomes" id="UP000694396">
    <property type="component" value="Unplaced"/>
</dbReference>
<dbReference type="InterPro" id="IPR030397">
    <property type="entry name" value="SEPARIN_core_dom"/>
</dbReference>
<protein>
    <recommendedName>
        <fullName evidence="2">separase</fullName>
        <ecNumber evidence="2">3.4.22.49</ecNumber>
    </recommendedName>
</protein>
<dbReference type="GO" id="GO:0004197">
    <property type="term" value="F:cysteine-type endopeptidase activity"/>
    <property type="evidence" value="ECO:0007669"/>
    <property type="project" value="InterPro"/>
</dbReference>
<dbReference type="PANTHER" id="PTHR12792:SF0">
    <property type="entry name" value="SEPARIN"/>
    <property type="match status" value="1"/>
</dbReference>
<feature type="compositionally biased region" description="Basic residues" evidence="5">
    <location>
        <begin position="742"/>
        <end position="756"/>
    </location>
</feature>
<keyword evidence="4" id="KW-0159">Chromosome partition</keyword>
<keyword evidence="3" id="KW-0378">Hydrolase</keyword>
<dbReference type="GO" id="GO:0072686">
    <property type="term" value="C:mitotic spindle"/>
    <property type="evidence" value="ECO:0007669"/>
    <property type="project" value="TreeGrafter"/>
</dbReference>
<dbReference type="GO" id="GO:0005737">
    <property type="term" value="C:cytoplasm"/>
    <property type="evidence" value="ECO:0007669"/>
    <property type="project" value="TreeGrafter"/>
</dbReference>
<dbReference type="PANTHER" id="PTHR12792">
    <property type="entry name" value="EXTRA SPINDLE POLES 1-RELATED"/>
    <property type="match status" value="1"/>
</dbReference>
<dbReference type="GO" id="GO:0006508">
    <property type="term" value="P:proteolysis"/>
    <property type="evidence" value="ECO:0007669"/>
    <property type="project" value="InterPro"/>
</dbReference>
<evidence type="ECO:0000256" key="4">
    <source>
        <dbReference type="ARBA" id="ARBA00022829"/>
    </source>
</evidence>
<evidence type="ECO:0000256" key="1">
    <source>
        <dbReference type="ARBA" id="ARBA00000451"/>
    </source>
</evidence>
<reference evidence="7" key="1">
    <citation type="submission" date="2025-08" db="UniProtKB">
        <authorList>
            <consortium name="Ensembl"/>
        </authorList>
    </citation>
    <scope>IDENTIFICATION</scope>
</reference>
<comment type="catalytic activity">
    <reaction evidence="1">
        <text>All bonds known to be hydrolyzed by this endopeptidase have arginine in P1 and an acidic residue in P4. P6 is often occupied by an acidic residue or by a hydroxy-amino-acid residue, the phosphorylation of which enhances cleavage.</text>
        <dbReference type="EC" id="3.4.22.49"/>
    </reaction>
</comment>